<dbReference type="Proteomes" id="UP000019132">
    <property type="component" value="Unassembled WGS sequence"/>
</dbReference>
<sequence>MSTGYLVLWRIADSDDTDELARFFEKVQRSSSSLTLGKLGKLHRDSKDFHRHGTARNQGFPNHFVTAGDLDGMKKATCDEGSYHEHLDHISQPVALFCSNDTIDANFVLAPPQLVSVQNYCAIKNFKELGESPTGLWSSINQASFVILADKASKAAPSSVRKTAKSDSSNSKLVTAQQEHNDHLHSLERESEWVDLRRQMESVLGIQPRQNQYLESTSLVLPAKQQDTLPSNEQ</sequence>
<proteinExistence type="predicted"/>
<reference evidence="3" key="2">
    <citation type="submission" date="2010-04" db="EMBL/GenBank/DDBJ databases">
        <authorList>
            <person name="Buell R."/>
            <person name="Hamilton J."/>
            <person name="Hostetler J."/>
        </authorList>
    </citation>
    <scope>NUCLEOTIDE SEQUENCE [LARGE SCALE GENOMIC DNA]</scope>
    <source>
        <strain evidence="3">DAOM:BR144</strain>
    </source>
</reference>
<feature type="compositionally biased region" description="Polar residues" evidence="1">
    <location>
        <begin position="166"/>
        <end position="178"/>
    </location>
</feature>
<keyword evidence="3" id="KW-1185">Reference proteome</keyword>
<dbReference type="EMBL" id="ADOS01001529">
    <property type="status" value="NOT_ANNOTATED_CDS"/>
    <property type="molecule type" value="Genomic_DNA"/>
</dbReference>
<dbReference type="VEuPathDB" id="FungiDB:PYU1_G014138"/>
<reference evidence="2" key="3">
    <citation type="submission" date="2015-02" db="UniProtKB">
        <authorList>
            <consortium name="EnsemblProtists"/>
        </authorList>
    </citation>
    <scope>IDENTIFICATION</scope>
    <source>
        <strain evidence="2">DAOM BR144</strain>
    </source>
</reference>
<organism evidence="2 3">
    <name type="scientific">Globisporangium ultimum (strain ATCC 200006 / CBS 805.95 / DAOM BR144)</name>
    <name type="common">Pythium ultimum</name>
    <dbReference type="NCBI Taxonomy" id="431595"/>
    <lineage>
        <taxon>Eukaryota</taxon>
        <taxon>Sar</taxon>
        <taxon>Stramenopiles</taxon>
        <taxon>Oomycota</taxon>
        <taxon>Peronosporomycetes</taxon>
        <taxon>Pythiales</taxon>
        <taxon>Pythiaceae</taxon>
        <taxon>Globisporangium</taxon>
    </lineage>
</organism>
<dbReference type="STRING" id="431595.K3XAB9"/>
<accession>K3XAB9</accession>
<dbReference type="EnsemblProtists" id="PYU1_T014168">
    <property type="protein sequence ID" value="PYU1_T014168"/>
    <property type="gene ID" value="PYU1_G014138"/>
</dbReference>
<evidence type="ECO:0000313" key="2">
    <source>
        <dbReference type="EnsemblProtists" id="PYU1_T014168"/>
    </source>
</evidence>
<evidence type="ECO:0000256" key="1">
    <source>
        <dbReference type="SAM" id="MobiDB-lite"/>
    </source>
</evidence>
<reference evidence="3" key="1">
    <citation type="journal article" date="2010" name="Genome Biol.">
        <title>Genome sequence of the necrotrophic plant pathogen Pythium ultimum reveals original pathogenicity mechanisms and effector repertoire.</title>
        <authorList>
            <person name="Levesque C.A."/>
            <person name="Brouwer H."/>
            <person name="Cano L."/>
            <person name="Hamilton J.P."/>
            <person name="Holt C."/>
            <person name="Huitema E."/>
            <person name="Raffaele S."/>
            <person name="Robideau G.P."/>
            <person name="Thines M."/>
            <person name="Win J."/>
            <person name="Zerillo M.M."/>
            <person name="Beakes G.W."/>
            <person name="Boore J.L."/>
            <person name="Busam D."/>
            <person name="Dumas B."/>
            <person name="Ferriera S."/>
            <person name="Fuerstenberg S.I."/>
            <person name="Gachon C.M."/>
            <person name="Gaulin E."/>
            <person name="Govers F."/>
            <person name="Grenville-Briggs L."/>
            <person name="Horner N."/>
            <person name="Hostetler J."/>
            <person name="Jiang R.H."/>
            <person name="Johnson J."/>
            <person name="Krajaejun T."/>
            <person name="Lin H."/>
            <person name="Meijer H.J."/>
            <person name="Moore B."/>
            <person name="Morris P."/>
            <person name="Phuntmart V."/>
            <person name="Puiu D."/>
            <person name="Shetty J."/>
            <person name="Stajich J.E."/>
            <person name="Tripathy S."/>
            <person name="Wawra S."/>
            <person name="van West P."/>
            <person name="Whitty B.R."/>
            <person name="Coutinho P.M."/>
            <person name="Henrissat B."/>
            <person name="Martin F."/>
            <person name="Thomas P.D."/>
            <person name="Tyler B.M."/>
            <person name="De Vries R.P."/>
            <person name="Kamoun S."/>
            <person name="Yandell M."/>
            <person name="Tisserat N."/>
            <person name="Buell C.R."/>
        </authorList>
    </citation>
    <scope>NUCLEOTIDE SEQUENCE</scope>
    <source>
        <strain evidence="3">DAOM:BR144</strain>
    </source>
</reference>
<feature type="region of interest" description="Disordered" evidence="1">
    <location>
        <begin position="157"/>
        <end position="187"/>
    </location>
</feature>
<protein>
    <submittedName>
        <fullName evidence="2">Uncharacterized protein</fullName>
    </submittedName>
</protein>
<dbReference type="AlphaFoldDB" id="K3XAB9"/>
<dbReference type="HOGENOM" id="CLU_1187723_0_0_1"/>
<dbReference type="InParanoid" id="K3XAB9"/>
<name>K3XAB9_GLOUD</name>
<evidence type="ECO:0000313" key="3">
    <source>
        <dbReference type="Proteomes" id="UP000019132"/>
    </source>
</evidence>